<keyword evidence="2" id="KW-1185">Reference proteome</keyword>
<dbReference type="EMBL" id="VDLU01000004">
    <property type="protein sequence ID" value="TNJ27159.1"/>
    <property type="molecule type" value="Genomic_DNA"/>
</dbReference>
<proteinExistence type="predicted"/>
<evidence type="ECO:0000313" key="2">
    <source>
        <dbReference type="Proteomes" id="UP000315496"/>
    </source>
</evidence>
<gene>
    <name evidence="1" type="ORF">GMRT_11052</name>
</gene>
<comment type="caution">
    <text evidence="1">The sequence shown here is derived from an EMBL/GenBank/DDBJ whole genome shotgun (WGS) entry which is preliminary data.</text>
</comment>
<name>A0A4Z1T3P6_GIAMU</name>
<organism evidence="1 2">
    <name type="scientific">Giardia muris</name>
    <dbReference type="NCBI Taxonomy" id="5742"/>
    <lineage>
        <taxon>Eukaryota</taxon>
        <taxon>Metamonada</taxon>
        <taxon>Diplomonadida</taxon>
        <taxon>Hexamitidae</taxon>
        <taxon>Giardiinae</taxon>
        <taxon>Giardia</taxon>
    </lineage>
</organism>
<dbReference type="Proteomes" id="UP000315496">
    <property type="component" value="Chromosome 4"/>
</dbReference>
<accession>A0A4Z1T3P6</accession>
<evidence type="ECO:0000313" key="1">
    <source>
        <dbReference type="EMBL" id="TNJ27159.1"/>
    </source>
</evidence>
<protein>
    <submittedName>
        <fullName evidence="1">Uncharacterized protein</fullName>
    </submittedName>
</protein>
<sequence length="356" mass="40065">MTSREKLLECDDYLSVLTNELNASFHTGVFDKFDRKEIDSKLKALQDCLGRGLKDLDHAIFYDGQYACGITVHEVPIDLRLCFTAWDESDEMRMEIMDRVLKAFLRSPWKIQYHEMSTSEFIAANWMDCEACTSSRESHGYVSFAAFDDAISGLFLIVRAGSKTCTSLKRVIPIKNEIFRDVYATSHSLKVLFYVLCKTSQHLSTLMKNEYSHKYASDSALLQGNICCLLYYFNNELLGGRIKKQDINSPPGVLIVCLRDLLVELLGQGLVVTEDDVKVLPGTAKQIEPYIRHGVHLPVYDLTTDRVLTDRLCSFSLLIQFFLLGMQNVTDALLAKSDRGCISILVGSTSGVCKTG</sequence>
<dbReference type="AlphaFoldDB" id="A0A4Z1T3P6"/>
<dbReference type="VEuPathDB" id="GiardiaDB:GMRT_11052"/>
<reference evidence="1 2" key="1">
    <citation type="submission" date="2019-05" db="EMBL/GenBank/DDBJ databases">
        <title>The compact genome of Giardia muris reveals important steps in the evolution of intestinal protozoan parasites.</title>
        <authorList>
            <person name="Xu F."/>
            <person name="Jimenez-Gonzalez A."/>
            <person name="Einarsson E."/>
            <person name="Astvaldsson A."/>
            <person name="Peirasmaki D."/>
            <person name="Eckmann L."/>
            <person name="Andersson J.O."/>
            <person name="Svard S.G."/>
            <person name="Jerlstrom-Hultqvist J."/>
        </authorList>
    </citation>
    <scope>NUCLEOTIDE SEQUENCE [LARGE SCALE GENOMIC DNA]</scope>
    <source>
        <strain evidence="1 2">Roberts-Thomson</strain>
    </source>
</reference>